<accession>A0ABV8GWJ1</accession>
<sequence>MDKKIDEKAKTVADKTYQYSDYYSNDQLSKGMAVSHEQVSDTYMEGTIDRLEGKNGRDDHAENEEIPRK</sequence>
<dbReference type="InterPro" id="IPR025100">
    <property type="entry name" value="DUF4025"/>
</dbReference>
<dbReference type="EMBL" id="JBHSAO010000007">
    <property type="protein sequence ID" value="MFC4024184.1"/>
    <property type="molecule type" value="Genomic_DNA"/>
</dbReference>
<feature type="compositionally biased region" description="Basic and acidic residues" evidence="1">
    <location>
        <begin position="47"/>
        <end position="69"/>
    </location>
</feature>
<dbReference type="Pfam" id="PF13217">
    <property type="entry name" value="DUF4025"/>
    <property type="match status" value="1"/>
</dbReference>
<evidence type="ECO:0000313" key="3">
    <source>
        <dbReference type="Proteomes" id="UP001595772"/>
    </source>
</evidence>
<dbReference type="Proteomes" id="UP001595772">
    <property type="component" value="Unassembled WGS sequence"/>
</dbReference>
<protein>
    <submittedName>
        <fullName evidence="2">YozQ family protein</fullName>
    </submittedName>
</protein>
<evidence type="ECO:0000256" key="1">
    <source>
        <dbReference type="SAM" id="MobiDB-lite"/>
    </source>
</evidence>
<gene>
    <name evidence="2" type="ORF">ACFOUV_10310</name>
</gene>
<reference evidence="3" key="1">
    <citation type="journal article" date="2019" name="Int. J. Syst. Evol. Microbiol.">
        <title>The Global Catalogue of Microorganisms (GCM) 10K type strain sequencing project: providing services to taxonomists for standard genome sequencing and annotation.</title>
        <authorList>
            <consortium name="The Broad Institute Genomics Platform"/>
            <consortium name="The Broad Institute Genome Sequencing Center for Infectious Disease"/>
            <person name="Wu L."/>
            <person name="Ma J."/>
        </authorList>
    </citation>
    <scope>NUCLEOTIDE SEQUENCE [LARGE SCALE GENOMIC DNA]</scope>
    <source>
        <strain evidence="3">IBRC-M 10703</strain>
    </source>
</reference>
<organism evidence="2 3">
    <name type="scientific">Oceanobacillus longus</name>
    <dbReference type="NCBI Taxonomy" id="930120"/>
    <lineage>
        <taxon>Bacteria</taxon>
        <taxon>Bacillati</taxon>
        <taxon>Bacillota</taxon>
        <taxon>Bacilli</taxon>
        <taxon>Bacillales</taxon>
        <taxon>Bacillaceae</taxon>
        <taxon>Oceanobacillus</taxon>
    </lineage>
</organism>
<evidence type="ECO:0000313" key="2">
    <source>
        <dbReference type="EMBL" id="MFC4024184.1"/>
    </source>
</evidence>
<name>A0ABV8GWJ1_9BACI</name>
<dbReference type="RefSeq" id="WP_379496684.1">
    <property type="nucleotide sequence ID" value="NZ_JBHSAO010000007.1"/>
</dbReference>
<keyword evidence="3" id="KW-1185">Reference proteome</keyword>
<proteinExistence type="predicted"/>
<feature type="region of interest" description="Disordered" evidence="1">
    <location>
        <begin position="32"/>
        <end position="69"/>
    </location>
</feature>
<comment type="caution">
    <text evidence="2">The sequence shown here is derived from an EMBL/GenBank/DDBJ whole genome shotgun (WGS) entry which is preliminary data.</text>
</comment>